<dbReference type="EMBL" id="SDOX01000142">
    <property type="protein sequence ID" value="TFJ81143.1"/>
    <property type="molecule type" value="Genomic_DNA"/>
</dbReference>
<dbReference type="AlphaFoldDB" id="A0A4D9CUI2"/>
<dbReference type="GO" id="GO:0032263">
    <property type="term" value="P:GMP salvage"/>
    <property type="evidence" value="ECO:0007669"/>
    <property type="project" value="TreeGrafter"/>
</dbReference>
<dbReference type="InterPro" id="IPR000836">
    <property type="entry name" value="PRTase_dom"/>
</dbReference>
<dbReference type="SUPFAM" id="SSF53271">
    <property type="entry name" value="PRTase-like"/>
    <property type="match status" value="1"/>
</dbReference>
<name>A0A4D9CUI2_9STRA</name>
<feature type="domain" description="Phosphoribosyltransferase" evidence="1">
    <location>
        <begin position="92"/>
        <end position="200"/>
    </location>
</feature>
<dbReference type="Gene3D" id="3.40.50.2020">
    <property type="match status" value="1"/>
</dbReference>
<dbReference type="OrthoDB" id="9449045at2759"/>
<dbReference type="GO" id="GO:0000287">
    <property type="term" value="F:magnesium ion binding"/>
    <property type="evidence" value="ECO:0007669"/>
    <property type="project" value="TreeGrafter"/>
</dbReference>
<dbReference type="GO" id="GO:0004422">
    <property type="term" value="F:hypoxanthine phosphoribosyltransferase activity"/>
    <property type="evidence" value="ECO:0007669"/>
    <property type="project" value="TreeGrafter"/>
</dbReference>
<organism evidence="2 3">
    <name type="scientific">Nannochloropsis salina CCMP1776</name>
    <dbReference type="NCBI Taxonomy" id="1027361"/>
    <lineage>
        <taxon>Eukaryota</taxon>
        <taxon>Sar</taxon>
        <taxon>Stramenopiles</taxon>
        <taxon>Ochrophyta</taxon>
        <taxon>Eustigmatophyceae</taxon>
        <taxon>Eustigmatales</taxon>
        <taxon>Monodopsidaceae</taxon>
        <taxon>Microchloropsis</taxon>
        <taxon>Microchloropsis salina</taxon>
    </lineage>
</organism>
<dbReference type="Proteomes" id="UP000355283">
    <property type="component" value="Unassembled WGS sequence"/>
</dbReference>
<dbReference type="PANTHER" id="PTHR43340:SF1">
    <property type="entry name" value="HYPOXANTHINE PHOSPHORIBOSYLTRANSFERASE"/>
    <property type="match status" value="1"/>
</dbReference>
<proteinExistence type="predicted"/>
<reference evidence="2 3" key="1">
    <citation type="submission" date="2019-01" db="EMBL/GenBank/DDBJ databases">
        <title>Nuclear Genome Assembly of the Microalgal Biofuel strain Nannochloropsis salina CCMP1776.</title>
        <authorList>
            <person name="Hovde B."/>
        </authorList>
    </citation>
    <scope>NUCLEOTIDE SEQUENCE [LARGE SCALE GENOMIC DNA]</scope>
    <source>
        <strain evidence="2 3">CCMP1776</strain>
    </source>
</reference>
<accession>A0A4D9CUI2</accession>
<dbReference type="PANTHER" id="PTHR43340">
    <property type="entry name" value="HYPOXANTHINE-GUANINE PHOSPHORIBOSYLTRANSFERASE"/>
    <property type="match status" value="1"/>
</dbReference>
<evidence type="ECO:0000259" key="1">
    <source>
        <dbReference type="Pfam" id="PF00156"/>
    </source>
</evidence>
<gene>
    <name evidence="2" type="ORF">NSK_007532</name>
</gene>
<keyword evidence="3" id="KW-1185">Reference proteome</keyword>
<dbReference type="GO" id="GO:0006178">
    <property type="term" value="P:guanine salvage"/>
    <property type="evidence" value="ECO:0007669"/>
    <property type="project" value="TreeGrafter"/>
</dbReference>
<dbReference type="GO" id="GO:0046100">
    <property type="term" value="P:hypoxanthine metabolic process"/>
    <property type="evidence" value="ECO:0007669"/>
    <property type="project" value="TreeGrafter"/>
</dbReference>
<dbReference type="CDD" id="cd06223">
    <property type="entry name" value="PRTases_typeI"/>
    <property type="match status" value="1"/>
</dbReference>
<dbReference type="InterPro" id="IPR050408">
    <property type="entry name" value="HGPRT"/>
</dbReference>
<dbReference type="InterPro" id="IPR029057">
    <property type="entry name" value="PRTase-like"/>
</dbReference>
<dbReference type="GO" id="GO:0005829">
    <property type="term" value="C:cytosol"/>
    <property type="evidence" value="ECO:0007669"/>
    <property type="project" value="TreeGrafter"/>
</dbReference>
<dbReference type="GO" id="GO:0032264">
    <property type="term" value="P:IMP salvage"/>
    <property type="evidence" value="ECO:0007669"/>
    <property type="project" value="TreeGrafter"/>
</dbReference>
<protein>
    <recommendedName>
        <fullName evidence="1">Phosphoribosyltransferase domain-containing protein</fullName>
    </recommendedName>
</protein>
<dbReference type="Pfam" id="PF00156">
    <property type="entry name" value="Pribosyltran"/>
    <property type="match status" value="1"/>
</dbReference>
<evidence type="ECO:0000313" key="3">
    <source>
        <dbReference type="Proteomes" id="UP000355283"/>
    </source>
</evidence>
<evidence type="ECO:0000313" key="2">
    <source>
        <dbReference type="EMBL" id="TFJ81143.1"/>
    </source>
</evidence>
<sequence length="202" mass="21818">MASAFYLHPTLPTAFIRCPSFPSSNTSPKPKCFPFALCFSSASSLPTPPSVFSPPIVIADAQPLYPLSAFALPHQFLAAGELEAVLLPSGLIEDRIDKMAQDLLDDLFSAPFPPPGGLLPVCELHLLCVLKGASRFFHALLASLRRRAQAQRLPLQIQIEFITVRSYAGMQSTGTVDVSGCVLDNLQGRNVVLVEDMIDTPP</sequence>
<comment type="caution">
    <text evidence="2">The sequence shown here is derived from an EMBL/GenBank/DDBJ whole genome shotgun (WGS) entry which is preliminary data.</text>
</comment>